<accession>A0A514CQ19</accession>
<dbReference type="InterPro" id="IPR041616">
    <property type="entry name" value="PheRS_beta_core"/>
</dbReference>
<dbReference type="AlphaFoldDB" id="A0A514CQ19"/>
<dbReference type="GO" id="GO:0004826">
    <property type="term" value="F:phenylalanine-tRNA ligase activity"/>
    <property type="evidence" value="ECO:0007669"/>
    <property type="project" value="UniProtKB-EC"/>
</dbReference>
<dbReference type="Gene3D" id="3.30.70.380">
    <property type="entry name" value="Ferrodoxin-fold anticodon-binding domain"/>
    <property type="match status" value="1"/>
</dbReference>
<gene>
    <name evidence="12" type="primary">syfB</name>
</gene>
<evidence type="ECO:0000313" key="12">
    <source>
        <dbReference type="EMBL" id="QDH81901.1"/>
    </source>
</evidence>
<dbReference type="PROSITE" id="PS51447">
    <property type="entry name" value="FDX_ACB"/>
    <property type="match status" value="1"/>
</dbReference>
<dbReference type="SMART" id="SM00874">
    <property type="entry name" value="B5"/>
    <property type="match status" value="1"/>
</dbReference>
<dbReference type="InterPro" id="IPR020825">
    <property type="entry name" value="Phe-tRNA_synthase-like_B3/B4"/>
</dbReference>
<feature type="domain" description="FDX-ACB" evidence="10">
    <location>
        <begin position="616"/>
        <end position="709"/>
    </location>
</feature>
<evidence type="ECO:0000256" key="1">
    <source>
        <dbReference type="ARBA" id="ARBA00001946"/>
    </source>
</evidence>
<protein>
    <recommendedName>
        <fullName evidence="2">phenylalanine--tRNA ligase</fullName>
        <ecNumber evidence="2">6.1.1.20</ecNumber>
    </recommendedName>
</protein>
<name>A0A514CQ19_9STRA</name>
<dbReference type="RefSeq" id="YP_009675050.1">
    <property type="nucleotide sequence ID" value="NC_043890.1"/>
</dbReference>
<dbReference type="GO" id="GO:0000287">
    <property type="term" value="F:magnesium ion binding"/>
    <property type="evidence" value="ECO:0007669"/>
    <property type="project" value="InterPro"/>
</dbReference>
<dbReference type="InterPro" id="IPR045060">
    <property type="entry name" value="Phe-tRNA-ligase_IIc_bsu"/>
</dbReference>
<dbReference type="PANTHER" id="PTHR10947">
    <property type="entry name" value="PHENYLALANYL-TRNA SYNTHETASE BETA CHAIN AND LEUCINE-RICH REPEAT-CONTAINING PROTEIN 47"/>
    <property type="match status" value="1"/>
</dbReference>
<dbReference type="PANTHER" id="PTHR10947:SF0">
    <property type="entry name" value="PHENYLALANINE--TRNA LIGASE BETA SUBUNIT"/>
    <property type="match status" value="1"/>
</dbReference>
<keyword evidence="12" id="KW-0150">Chloroplast</keyword>
<feature type="domain" description="B5" evidence="11">
    <location>
        <begin position="309"/>
        <end position="394"/>
    </location>
</feature>
<dbReference type="Pfam" id="PF03147">
    <property type="entry name" value="FDX-ACB"/>
    <property type="match status" value="1"/>
</dbReference>
<evidence type="ECO:0000256" key="6">
    <source>
        <dbReference type="ARBA" id="ARBA00022840"/>
    </source>
</evidence>
<keyword evidence="9" id="KW-0030">Aminoacyl-tRNA synthetase</keyword>
<dbReference type="SMART" id="SM00896">
    <property type="entry name" value="FDX-ACB"/>
    <property type="match status" value="1"/>
</dbReference>
<dbReference type="Pfam" id="PF03483">
    <property type="entry name" value="B3_4"/>
    <property type="match status" value="1"/>
</dbReference>
<dbReference type="InterPro" id="IPR005121">
    <property type="entry name" value="Fdx_antiC-bd"/>
</dbReference>
<dbReference type="InterPro" id="IPR005147">
    <property type="entry name" value="tRNA_synthase_B5-dom"/>
</dbReference>
<evidence type="ECO:0000259" key="11">
    <source>
        <dbReference type="PROSITE" id="PS51483"/>
    </source>
</evidence>
<dbReference type="InterPro" id="IPR036690">
    <property type="entry name" value="Fdx_antiC-bd_sf"/>
</dbReference>
<dbReference type="GO" id="GO:0003723">
    <property type="term" value="F:RNA binding"/>
    <property type="evidence" value="ECO:0007669"/>
    <property type="project" value="InterPro"/>
</dbReference>
<geneLocation type="chloroplast" evidence="12"/>
<keyword evidence="8" id="KW-0648">Protein biosynthesis</keyword>
<keyword evidence="7" id="KW-0460">Magnesium</keyword>
<dbReference type="GO" id="GO:0005524">
    <property type="term" value="F:ATP binding"/>
    <property type="evidence" value="ECO:0007669"/>
    <property type="project" value="UniProtKB-KW"/>
</dbReference>
<proteinExistence type="predicted"/>
<comment type="cofactor">
    <cofactor evidence="1">
        <name>Mg(2+)</name>
        <dbReference type="ChEBI" id="CHEBI:18420"/>
    </cofactor>
</comment>
<dbReference type="Gene3D" id="3.30.56.10">
    <property type="match status" value="2"/>
</dbReference>
<evidence type="ECO:0000259" key="10">
    <source>
        <dbReference type="PROSITE" id="PS51447"/>
    </source>
</evidence>
<dbReference type="GO" id="GO:0006432">
    <property type="term" value="P:phenylalanyl-tRNA aminoacylation"/>
    <property type="evidence" value="ECO:0007669"/>
    <property type="project" value="InterPro"/>
</dbReference>
<evidence type="ECO:0000256" key="5">
    <source>
        <dbReference type="ARBA" id="ARBA00022741"/>
    </source>
</evidence>
<keyword evidence="3 12" id="KW-0436">Ligase</keyword>
<dbReference type="SMART" id="SM00873">
    <property type="entry name" value="B3_4"/>
    <property type="match status" value="1"/>
</dbReference>
<dbReference type="EMBL" id="MK561360">
    <property type="protein sequence ID" value="QDH81901.1"/>
    <property type="molecule type" value="Genomic_DNA"/>
</dbReference>
<dbReference type="GeneID" id="40865520"/>
<dbReference type="InterPro" id="IPR005146">
    <property type="entry name" value="B3/B4_tRNA-bd"/>
</dbReference>
<keyword evidence="12" id="KW-0934">Plastid</keyword>
<reference evidence="12" key="1">
    <citation type="submission" date="2019-02" db="EMBL/GenBank/DDBJ databases">
        <title>Dictyochophyceae plastid genomes reveal unusual variability of their organisation.</title>
        <authorList>
            <person name="Han K.Y."/>
            <person name="Maciszewski K."/>
            <person name="Graf L."/>
            <person name="Andersen R.A."/>
            <person name="Karnkowska A."/>
            <person name="Yoon H.S."/>
        </authorList>
    </citation>
    <scope>NUCLEOTIDE SEQUENCE</scope>
</reference>
<dbReference type="SUPFAM" id="SSF56037">
    <property type="entry name" value="PheT/TilS domain"/>
    <property type="match status" value="1"/>
</dbReference>
<evidence type="ECO:0000256" key="8">
    <source>
        <dbReference type="ARBA" id="ARBA00022917"/>
    </source>
</evidence>
<dbReference type="Gene3D" id="3.50.40.10">
    <property type="entry name" value="Phenylalanyl-trna Synthetase, Chain B, domain 3"/>
    <property type="match status" value="1"/>
</dbReference>
<dbReference type="GO" id="GO:0009328">
    <property type="term" value="C:phenylalanine-tRNA ligase complex"/>
    <property type="evidence" value="ECO:0007669"/>
    <property type="project" value="TreeGrafter"/>
</dbReference>
<keyword evidence="4" id="KW-0479">Metal-binding</keyword>
<dbReference type="SUPFAM" id="SSF54991">
    <property type="entry name" value="Anticodon-binding domain of PheRS"/>
    <property type="match status" value="1"/>
</dbReference>
<keyword evidence="5" id="KW-0547">Nucleotide-binding</keyword>
<keyword evidence="6" id="KW-0067">ATP-binding</keyword>
<evidence type="ECO:0000256" key="9">
    <source>
        <dbReference type="ARBA" id="ARBA00023146"/>
    </source>
</evidence>
<dbReference type="InterPro" id="IPR045864">
    <property type="entry name" value="aa-tRNA-synth_II/BPL/LPL"/>
</dbReference>
<dbReference type="SUPFAM" id="SSF55681">
    <property type="entry name" value="Class II aaRS and biotin synthetases"/>
    <property type="match status" value="1"/>
</dbReference>
<dbReference type="SUPFAM" id="SSF46955">
    <property type="entry name" value="Putative DNA-binding domain"/>
    <property type="match status" value="2"/>
</dbReference>
<evidence type="ECO:0000256" key="4">
    <source>
        <dbReference type="ARBA" id="ARBA00022723"/>
    </source>
</evidence>
<dbReference type="Pfam" id="PF17759">
    <property type="entry name" value="tRNA_synthFbeta"/>
    <property type="match status" value="1"/>
</dbReference>
<dbReference type="Pfam" id="PF03484">
    <property type="entry name" value="B5"/>
    <property type="match status" value="1"/>
</dbReference>
<evidence type="ECO:0000256" key="3">
    <source>
        <dbReference type="ARBA" id="ARBA00022598"/>
    </source>
</evidence>
<evidence type="ECO:0000256" key="7">
    <source>
        <dbReference type="ARBA" id="ARBA00022842"/>
    </source>
</evidence>
<dbReference type="PROSITE" id="PS51483">
    <property type="entry name" value="B5"/>
    <property type="match status" value="1"/>
</dbReference>
<evidence type="ECO:0000256" key="2">
    <source>
        <dbReference type="ARBA" id="ARBA00012814"/>
    </source>
</evidence>
<sequence length="709" mass="82275">MYISINWLNNLLATKISTKNVKNPEKLLSFYGLNPDNLTLSGFEVENIEIKKINGESDIRMEIDITPNRRDVNSMVGICQEIMTLSNISLAYSSIFKNKINFPQNGQLHKNLDYKKDNYLLFSAQIQNIKITESPNWLKKRLRSHNFEPKNYILDIANYVRLEWGQPIHIYDLETLEGKGGKLNISLEKAEPGSIILDSYNQCLSVNNNTYLIKTNEKILSIAGVVENHEVTVKPTTRAILIECPIYPRKIFKATNQSLNYQTENSKLFEKGINLDNSYFAFQRMLRLISLQNKEAYYDVQIIGNPKIRARRRIPLKLQSIKNVLGEKTNNQPINSEEVVKCLRRLKFDFSEHEETNGSEFCITIPGNRLFDIEEETDVIEEIGRIYSFNHFKSRLPPTYKIGNQTNEENLIQRVKSYLINHGFYELMHYSFNNEDTLNLNQKTSYSLLNPASIGKELQLNLSLNLLNAIRYNQKQQNNIHRGFEIARVFQKHQNREVTFLSGFISNESYKNHWGNQEEILNWHEAKSFVIELLQFLTQKKLCVKQISRPKNYLFHTGRSAGIFVENQKIGIFTQIHPAQAKSDIIPSNTYIFEINATILSQMNSNTLQFKHKAYSLYPKISKDLSIIVPSSMTVEKCSTILYSLVNKTSNFTKSVKLKDIYKFKKDATEYKTLTYSLILQSNTRTLVHEEIEVWLEQLTNELKKTLSC</sequence>
<dbReference type="InterPro" id="IPR009061">
    <property type="entry name" value="DNA-bd_dom_put_sf"/>
</dbReference>
<organism evidence="12">
    <name type="scientific">Rhizochromulina marina</name>
    <dbReference type="NCBI Taxonomy" id="1034831"/>
    <lineage>
        <taxon>Eukaryota</taxon>
        <taxon>Sar</taxon>
        <taxon>Stramenopiles</taxon>
        <taxon>Ochrophyta</taxon>
        <taxon>Dictyochophyceae</taxon>
        <taxon>Rhizochromulinales</taxon>
        <taxon>Rhizochromulina</taxon>
    </lineage>
</organism>
<dbReference type="EC" id="6.1.1.20" evidence="2"/>
<dbReference type="Gene3D" id="3.30.930.10">
    <property type="entry name" value="Bira Bifunctional Protein, Domain 2"/>
    <property type="match status" value="1"/>
</dbReference>